<feature type="region of interest" description="Disordered" evidence="1">
    <location>
        <begin position="24"/>
        <end position="50"/>
    </location>
</feature>
<organism evidence="2">
    <name type="scientific">Anguilla anguilla</name>
    <name type="common">European freshwater eel</name>
    <name type="synonym">Muraena anguilla</name>
    <dbReference type="NCBI Taxonomy" id="7936"/>
    <lineage>
        <taxon>Eukaryota</taxon>
        <taxon>Metazoa</taxon>
        <taxon>Chordata</taxon>
        <taxon>Craniata</taxon>
        <taxon>Vertebrata</taxon>
        <taxon>Euteleostomi</taxon>
        <taxon>Actinopterygii</taxon>
        <taxon>Neopterygii</taxon>
        <taxon>Teleostei</taxon>
        <taxon>Anguilliformes</taxon>
        <taxon>Anguillidae</taxon>
        <taxon>Anguilla</taxon>
    </lineage>
</organism>
<protein>
    <submittedName>
        <fullName evidence="2">Uncharacterized protein</fullName>
    </submittedName>
</protein>
<reference evidence="2" key="2">
    <citation type="journal article" date="2015" name="Fish Shellfish Immunol.">
        <title>Early steps in the European eel (Anguilla anguilla)-Vibrio vulnificus interaction in the gills: Role of the RtxA13 toxin.</title>
        <authorList>
            <person name="Callol A."/>
            <person name="Pajuelo D."/>
            <person name="Ebbesson L."/>
            <person name="Teles M."/>
            <person name="MacKenzie S."/>
            <person name="Amaro C."/>
        </authorList>
    </citation>
    <scope>NUCLEOTIDE SEQUENCE</scope>
</reference>
<evidence type="ECO:0000313" key="2">
    <source>
        <dbReference type="EMBL" id="JAH45316.1"/>
    </source>
</evidence>
<dbReference type="EMBL" id="GBXM01063261">
    <property type="protein sequence ID" value="JAH45316.1"/>
    <property type="molecule type" value="Transcribed_RNA"/>
</dbReference>
<name>A0A0E9SVK7_ANGAN</name>
<sequence>MSVCAFVPILGESKSVVLFEKSKSGTYQTNPGPSPDQTPTESDSQLCRDQ</sequence>
<dbReference type="AlphaFoldDB" id="A0A0E9SVK7"/>
<accession>A0A0E9SVK7</accession>
<evidence type="ECO:0000256" key="1">
    <source>
        <dbReference type="SAM" id="MobiDB-lite"/>
    </source>
</evidence>
<reference evidence="2" key="1">
    <citation type="submission" date="2014-11" db="EMBL/GenBank/DDBJ databases">
        <authorList>
            <person name="Amaro Gonzalez C."/>
        </authorList>
    </citation>
    <scope>NUCLEOTIDE SEQUENCE</scope>
</reference>
<proteinExistence type="predicted"/>